<name>A0ABD0UEU5_DENTH</name>
<reference evidence="1 2" key="1">
    <citation type="journal article" date="2024" name="Plant Biotechnol. J.">
        <title>Dendrobium thyrsiflorum genome and its molecular insights into genes involved in important horticultural traits.</title>
        <authorList>
            <person name="Chen B."/>
            <person name="Wang J.Y."/>
            <person name="Zheng P.J."/>
            <person name="Li K.L."/>
            <person name="Liang Y.M."/>
            <person name="Chen X.F."/>
            <person name="Zhang C."/>
            <person name="Zhao X."/>
            <person name="He X."/>
            <person name="Zhang G.Q."/>
            <person name="Liu Z.J."/>
            <person name="Xu Q."/>
        </authorList>
    </citation>
    <scope>NUCLEOTIDE SEQUENCE [LARGE SCALE GENOMIC DNA]</scope>
    <source>
        <strain evidence="1">GZMU011</strain>
    </source>
</reference>
<evidence type="ECO:0000313" key="2">
    <source>
        <dbReference type="Proteomes" id="UP001552299"/>
    </source>
</evidence>
<keyword evidence="2" id="KW-1185">Reference proteome</keyword>
<sequence length="136" mass="14643">MSITCLSCEDSNPEFPTGVAGNESVPFSVIDDKTLVKENALAIELLSCCPCDGVDDVSKFVLSPSGVEFLVLKLHWGRIFLTVGFTLDDEGLGGRPGFVEGGVAEEGKFILAELICEFSRDLAGICREGRLGRLER</sequence>
<accession>A0ABD0UEU5</accession>
<protein>
    <submittedName>
        <fullName evidence="1">Uncharacterized protein</fullName>
    </submittedName>
</protein>
<proteinExistence type="predicted"/>
<dbReference type="AlphaFoldDB" id="A0ABD0UEU5"/>
<dbReference type="Proteomes" id="UP001552299">
    <property type="component" value="Unassembled WGS sequence"/>
</dbReference>
<evidence type="ECO:0000313" key="1">
    <source>
        <dbReference type="EMBL" id="KAL0908902.1"/>
    </source>
</evidence>
<comment type="caution">
    <text evidence="1">The sequence shown here is derived from an EMBL/GenBank/DDBJ whole genome shotgun (WGS) entry which is preliminary data.</text>
</comment>
<organism evidence="1 2">
    <name type="scientific">Dendrobium thyrsiflorum</name>
    <name type="common">Pinecone-like raceme dendrobium</name>
    <name type="synonym">Orchid</name>
    <dbReference type="NCBI Taxonomy" id="117978"/>
    <lineage>
        <taxon>Eukaryota</taxon>
        <taxon>Viridiplantae</taxon>
        <taxon>Streptophyta</taxon>
        <taxon>Embryophyta</taxon>
        <taxon>Tracheophyta</taxon>
        <taxon>Spermatophyta</taxon>
        <taxon>Magnoliopsida</taxon>
        <taxon>Liliopsida</taxon>
        <taxon>Asparagales</taxon>
        <taxon>Orchidaceae</taxon>
        <taxon>Epidendroideae</taxon>
        <taxon>Malaxideae</taxon>
        <taxon>Dendrobiinae</taxon>
        <taxon>Dendrobium</taxon>
    </lineage>
</organism>
<gene>
    <name evidence="1" type="ORF">M5K25_023414</name>
</gene>
<dbReference type="EMBL" id="JANQDX010000017">
    <property type="protein sequence ID" value="KAL0908902.1"/>
    <property type="molecule type" value="Genomic_DNA"/>
</dbReference>